<accession>A0ACB9S2U6</accession>
<reference evidence="2" key="1">
    <citation type="journal article" date="2023" name="Front. Plant Sci.">
        <title>Chromosomal-level genome assembly of Melastoma candidum provides insights into trichome evolution.</title>
        <authorList>
            <person name="Zhong Y."/>
            <person name="Wu W."/>
            <person name="Sun C."/>
            <person name="Zou P."/>
            <person name="Liu Y."/>
            <person name="Dai S."/>
            <person name="Zhou R."/>
        </authorList>
    </citation>
    <scope>NUCLEOTIDE SEQUENCE [LARGE SCALE GENOMIC DNA]</scope>
</reference>
<protein>
    <submittedName>
        <fullName evidence="1">Uncharacterized protein</fullName>
    </submittedName>
</protein>
<comment type="caution">
    <text evidence="1">The sequence shown here is derived from an EMBL/GenBank/DDBJ whole genome shotgun (WGS) entry which is preliminary data.</text>
</comment>
<evidence type="ECO:0000313" key="1">
    <source>
        <dbReference type="EMBL" id="KAI4384411.1"/>
    </source>
</evidence>
<sequence>MQTDSGLSSAAIVRTSSIHQMPPIASATDTDEASKPLHLLCFSSCVNFKEEQVRDEIVQLPGQPNVSFSQYSGYVTVDQTAGRALFYWLIEAPSQLRPGLRPLVLWLNGGPGCSSIAYGASEEVGPFRVTPDGKSLYLSEYAWNKEANLLFLDSPAGVGFSYSNTSSDIYTVGDKRTAKDTHVFLLKWLDRFPQYKYRPFYIAGESYAGHYIPELSLVIAGQNRGIKNPVLNFKGFLLGNPLLDDRHDYIGTSESWWNHGLISDTTYTALKESCPHDSFLFPHNECYAALMQATTEFGNIDPYDLNSGPCSAAGSIKSNLEKPLPWKFWGSEECIVMYTTKYMNRADVQKALHVNVAKIPHPWTTCSNAIRANWTDSPTSMHRVLKDLVSAGIRMWVYSGDADAVIPLSATRLSIRALDLNTITNWYAWYDNNHQVGGWSQIYQGLTYLTVRGAGHEVPLGQPRLALFLLKHFLGNKTLPAN</sequence>
<proteinExistence type="predicted"/>
<gene>
    <name evidence="1" type="ORF">MLD38_002575</name>
</gene>
<evidence type="ECO:0000313" key="2">
    <source>
        <dbReference type="Proteomes" id="UP001057402"/>
    </source>
</evidence>
<keyword evidence="2" id="KW-1185">Reference proteome</keyword>
<organism evidence="1 2">
    <name type="scientific">Melastoma candidum</name>
    <dbReference type="NCBI Taxonomy" id="119954"/>
    <lineage>
        <taxon>Eukaryota</taxon>
        <taxon>Viridiplantae</taxon>
        <taxon>Streptophyta</taxon>
        <taxon>Embryophyta</taxon>
        <taxon>Tracheophyta</taxon>
        <taxon>Spermatophyta</taxon>
        <taxon>Magnoliopsida</taxon>
        <taxon>eudicotyledons</taxon>
        <taxon>Gunneridae</taxon>
        <taxon>Pentapetalae</taxon>
        <taxon>rosids</taxon>
        <taxon>malvids</taxon>
        <taxon>Myrtales</taxon>
        <taxon>Melastomataceae</taxon>
        <taxon>Melastomatoideae</taxon>
        <taxon>Melastomateae</taxon>
        <taxon>Melastoma</taxon>
    </lineage>
</organism>
<dbReference type="Proteomes" id="UP001057402">
    <property type="component" value="Chromosome 2"/>
</dbReference>
<dbReference type="EMBL" id="CM042881">
    <property type="protein sequence ID" value="KAI4384411.1"/>
    <property type="molecule type" value="Genomic_DNA"/>
</dbReference>
<name>A0ACB9S2U6_9MYRT</name>